<gene>
    <name evidence="2" type="ORF">C2E21_5284</name>
</gene>
<feature type="domain" description="Ysc84 actin-binding" evidence="1">
    <location>
        <begin position="98"/>
        <end position="225"/>
    </location>
</feature>
<proteinExistence type="predicted"/>
<protein>
    <submittedName>
        <fullName evidence="2">Sh3 domain-containing</fullName>
    </submittedName>
</protein>
<reference evidence="2 3" key="1">
    <citation type="journal article" date="2018" name="Plant J.">
        <title>Genome sequences of Chlorella sorokiniana UTEX 1602 and Micractinium conductrix SAG 241.80: implications to maltose excretion by a green alga.</title>
        <authorList>
            <person name="Arriola M.B."/>
            <person name="Velmurugan N."/>
            <person name="Zhang Y."/>
            <person name="Plunkett M.H."/>
            <person name="Hondzo H."/>
            <person name="Barney B.M."/>
        </authorList>
    </citation>
    <scope>NUCLEOTIDE SEQUENCE [LARGE SCALE GENOMIC DNA]</scope>
    <source>
        <strain evidence="3">UTEX 1602</strain>
    </source>
</reference>
<keyword evidence="3" id="KW-1185">Reference proteome</keyword>
<dbReference type="GO" id="GO:0035091">
    <property type="term" value="F:phosphatidylinositol binding"/>
    <property type="evidence" value="ECO:0007669"/>
    <property type="project" value="TreeGrafter"/>
</dbReference>
<evidence type="ECO:0000259" key="1">
    <source>
        <dbReference type="Pfam" id="PF04366"/>
    </source>
</evidence>
<name>A0A2P6TPS1_CHLSO</name>
<dbReference type="Pfam" id="PF04366">
    <property type="entry name" value="Ysc84"/>
    <property type="match status" value="1"/>
</dbReference>
<dbReference type="EMBL" id="LHPG02000009">
    <property type="protein sequence ID" value="PRW56034.1"/>
    <property type="molecule type" value="Genomic_DNA"/>
</dbReference>
<organism evidence="2 3">
    <name type="scientific">Chlorella sorokiniana</name>
    <name type="common">Freshwater green alga</name>
    <dbReference type="NCBI Taxonomy" id="3076"/>
    <lineage>
        <taxon>Eukaryota</taxon>
        <taxon>Viridiplantae</taxon>
        <taxon>Chlorophyta</taxon>
        <taxon>core chlorophytes</taxon>
        <taxon>Trebouxiophyceae</taxon>
        <taxon>Chlorellales</taxon>
        <taxon>Chlorellaceae</taxon>
        <taxon>Chlorella clade</taxon>
        <taxon>Chlorella</taxon>
    </lineage>
</organism>
<dbReference type="OrthoDB" id="443981at2759"/>
<accession>A0A2P6TPS1</accession>
<dbReference type="PANTHER" id="PTHR15629">
    <property type="entry name" value="SH3YL1 PROTEIN"/>
    <property type="match status" value="1"/>
</dbReference>
<dbReference type="InterPro" id="IPR051702">
    <property type="entry name" value="SH3_domain_YSC84-like"/>
</dbReference>
<dbReference type="CDD" id="cd11524">
    <property type="entry name" value="SYLF"/>
    <property type="match status" value="1"/>
</dbReference>
<sequence length="226" mass="23893">MATEARTNLLKRVEADVERAVQIIEKARAENAGDTVVSAIPTCQGLAFLFVSKLGLGVGMDSGHGFVIKRRPADEADEAKEGKPESSWSAPLFFQVSSTGFGLTVGYTEMDSVVVLETTQSVNRFLEKQIEMGAGATATLGPLGEALPGNMQVLGGDPMADKTRIFSLVSGGLQLDLSIKGLVTEVWPLLNEAAYGSRQAAKPHGILNGDVDPPACMQQLYAALAQ</sequence>
<evidence type="ECO:0000313" key="3">
    <source>
        <dbReference type="Proteomes" id="UP000239899"/>
    </source>
</evidence>
<comment type="caution">
    <text evidence="2">The sequence shown here is derived from an EMBL/GenBank/DDBJ whole genome shotgun (WGS) entry which is preliminary data.</text>
</comment>
<dbReference type="AlphaFoldDB" id="A0A2P6TPS1"/>
<dbReference type="Proteomes" id="UP000239899">
    <property type="component" value="Unassembled WGS sequence"/>
</dbReference>
<evidence type="ECO:0000313" key="2">
    <source>
        <dbReference type="EMBL" id="PRW56034.1"/>
    </source>
</evidence>
<dbReference type="InterPro" id="IPR007461">
    <property type="entry name" value="Ysc84_actin-binding"/>
</dbReference>
<dbReference type="PANTHER" id="PTHR15629:SF2">
    <property type="entry name" value="SH3 DOMAIN-CONTAINING YSC84-LIKE PROTEIN 1"/>
    <property type="match status" value="1"/>
</dbReference>